<dbReference type="AlphaFoldDB" id="A0AAE8MPY7"/>
<keyword evidence="8" id="KW-1185">Reference proteome</keyword>
<comment type="subcellular location">
    <subcellularLocation>
        <location evidence="1">Membrane</location>
    </subcellularLocation>
</comment>
<evidence type="ECO:0000256" key="6">
    <source>
        <dbReference type="SAM" id="Phobius"/>
    </source>
</evidence>
<dbReference type="Pfam" id="PF01679">
    <property type="entry name" value="Pmp3"/>
    <property type="match status" value="1"/>
</dbReference>
<protein>
    <submittedName>
        <fullName evidence="7">Probable RIC1 protein</fullName>
    </submittedName>
</protein>
<sequence length="93" mass="10129">MGILGLICIIILTLFFPPIGVFAVAGCGMDLLINVILTLLGLLPGHIHAFYILYVYYDRREQARNGIPLPTPAPGIFSQRVQSGGYSNYGPVH</sequence>
<keyword evidence="3 6" id="KW-0812">Transmembrane</keyword>
<reference evidence="7" key="1">
    <citation type="submission" date="2018-03" db="EMBL/GenBank/DDBJ databases">
        <authorList>
            <person name="Guldener U."/>
        </authorList>
    </citation>
    <scope>NUCLEOTIDE SEQUENCE</scope>
</reference>
<organism evidence="7 8">
    <name type="scientific">Cephalotrichum gorgonifer</name>
    <dbReference type="NCBI Taxonomy" id="2041049"/>
    <lineage>
        <taxon>Eukaryota</taxon>
        <taxon>Fungi</taxon>
        <taxon>Dikarya</taxon>
        <taxon>Ascomycota</taxon>
        <taxon>Pezizomycotina</taxon>
        <taxon>Sordariomycetes</taxon>
        <taxon>Hypocreomycetidae</taxon>
        <taxon>Microascales</taxon>
        <taxon>Microascaceae</taxon>
        <taxon>Cephalotrichum</taxon>
    </lineage>
</organism>
<evidence type="ECO:0000256" key="3">
    <source>
        <dbReference type="ARBA" id="ARBA00022692"/>
    </source>
</evidence>
<evidence type="ECO:0000256" key="5">
    <source>
        <dbReference type="ARBA" id="ARBA00023136"/>
    </source>
</evidence>
<dbReference type="PANTHER" id="PTHR21659:SF42">
    <property type="entry name" value="UPF0057 MEMBRANE PROTEIN ZK632.10-RELATED"/>
    <property type="match status" value="1"/>
</dbReference>
<keyword evidence="4 6" id="KW-1133">Transmembrane helix</keyword>
<dbReference type="InterPro" id="IPR000612">
    <property type="entry name" value="PMP3"/>
</dbReference>
<dbReference type="PANTHER" id="PTHR21659">
    <property type="entry name" value="HYDROPHOBIC PROTEIN RCI2 LOW TEMPERATURE AND SALT RESPONSIVE PROTEIN LTI6 -RELATED"/>
    <property type="match status" value="1"/>
</dbReference>
<dbReference type="Proteomes" id="UP001187682">
    <property type="component" value="Unassembled WGS sequence"/>
</dbReference>
<name>A0AAE8MPY7_9PEZI</name>
<accession>A0AAE8MPY7</accession>
<dbReference type="EMBL" id="ONZQ02000001">
    <property type="protein sequence ID" value="SPN97610.1"/>
    <property type="molecule type" value="Genomic_DNA"/>
</dbReference>
<comment type="similarity">
    <text evidence="2">Belongs to the UPF0057 (PMP3) family.</text>
</comment>
<comment type="caution">
    <text evidence="7">The sequence shown here is derived from an EMBL/GenBank/DDBJ whole genome shotgun (WGS) entry which is preliminary data.</text>
</comment>
<gene>
    <name evidence="7" type="ORF">DNG_01122</name>
</gene>
<dbReference type="GO" id="GO:0016020">
    <property type="term" value="C:membrane"/>
    <property type="evidence" value="ECO:0007669"/>
    <property type="project" value="UniProtKB-SubCell"/>
</dbReference>
<proteinExistence type="inferred from homology"/>
<evidence type="ECO:0000256" key="2">
    <source>
        <dbReference type="ARBA" id="ARBA00009530"/>
    </source>
</evidence>
<evidence type="ECO:0000313" key="7">
    <source>
        <dbReference type="EMBL" id="SPN97610.1"/>
    </source>
</evidence>
<feature type="transmembrane region" description="Helical" evidence="6">
    <location>
        <begin position="33"/>
        <end position="57"/>
    </location>
</feature>
<keyword evidence="5 6" id="KW-0472">Membrane</keyword>
<evidence type="ECO:0000256" key="1">
    <source>
        <dbReference type="ARBA" id="ARBA00004370"/>
    </source>
</evidence>
<dbReference type="PROSITE" id="PS01309">
    <property type="entry name" value="UPF0057"/>
    <property type="match status" value="1"/>
</dbReference>
<evidence type="ECO:0000313" key="8">
    <source>
        <dbReference type="Proteomes" id="UP001187682"/>
    </source>
</evidence>
<evidence type="ECO:0000256" key="4">
    <source>
        <dbReference type="ARBA" id="ARBA00022989"/>
    </source>
</evidence>